<dbReference type="Gene3D" id="2.30.110.10">
    <property type="entry name" value="Electron Transport, Fmn-binding Protein, Chain A"/>
    <property type="match status" value="1"/>
</dbReference>
<organism evidence="3 4">
    <name type="scientific">Actinomadura rayongensis</name>
    <dbReference type="NCBI Taxonomy" id="1429076"/>
    <lineage>
        <taxon>Bacteria</taxon>
        <taxon>Bacillati</taxon>
        <taxon>Actinomycetota</taxon>
        <taxon>Actinomycetes</taxon>
        <taxon>Streptosporangiales</taxon>
        <taxon>Thermomonosporaceae</taxon>
        <taxon>Actinomadura</taxon>
    </lineage>
</organism>
<dbReference type="OrthoDB" id="9792858at2"/>
<protein>
    <submittedName>
        <fullName evidence="3">Flavin reductase</fullName>
    </submittedName>
</protein>
<dbReference type="PANTHER" id="PTHR30466">
    <property type="entry name" value="FLAVIN REDUCTASE"/>
    <property type="match status" value="1"/>
</dbReference>
<evidence type="ECO:0000313" key="4">
    <source>
        <dbReference type="Proteomes" id="UP000431901"/>
    </source>
</evidence>
<evidence type="ECO:0000313" key="3">
    <source>
        <dbReference type="EMBL" id="MXQ68229.1"/>
    </source>
</evidence>
<dbReference type="InterPro" id="IPR002563">
    <property type="entry name" value="Flavin_Rdtase-like_dom"/>
</dbReference>
<gene>
    <name evidence="3" type="ORF">GQ466_29855</name>
</gene>
<sequence length="176" mass="18621">MTTARPSDGLVDAAALRRTCGLFATGVTVITSAHGGVAAGTTVNSFTSVSLDPPLVLFCLHRDSRLQEIITGSRSFAVNLLHAEQGTLAHAFARRSTAVLDEVDHRRTPSGTPVFAESLAYLDCRLTAEYGGGDHSILVGEVVDLAIHDADSDPLVFFGGSLHGLDNPLRRRAGLR</sequence>
<accession>A0A6I4WBC8</accession>
<evidence type="ECO:0000259" key="2">
    <source>
        <dbReference type="SMART" id="SM00903"/>
    </source>
</evidence>
<proteinExistence type="predicted"/>
<feature type="domain" description="Flavin reductase like" evidence="2">
    <location>
        <begin position="20"/>
        <end position="164"/>
    </location>
</feature>
<dbReference type="GO" id="GO:0010181">
    <property type="term" value="F:FMN binding"/>
    <property type="evidence" value="ECO:0007669"/>
    <property type="project" value="InterPro"/>
</dbReference>
<evidence type="ECO:0000256" key="1">
    <source>
        <dbReference type="ARBA" id="ARBA00023002"/>
    </source>
</evidence>
<dbReference type="Proteomes" id="UP000431901">
    <property type="component" value="Unassembled WGS sequence"/>
</dbReference>
<dbReference type="InterPro" id="IPR012349">
    <property type="entry name" value="Split_barrel_FMN-bd"/>
</dbReference>
<dbReference type="AlphaFoldDB" id="A0A6I4WBC8"/>
<dbReference type="EMBL" id="WUTW01000011">
    <property type="protein sequence ID" value="MXQ68229.1"/>
    <property type="molecule type" value="Genomic_DNA"/>
</dbReference>
<name>A0A6I4WBC8_9ACTN</name>
<dbReference type="SMART" id="SM00903">
    <property type="entry name" value="Flavin_Reduct"/>
    <property type="match status" value="1"/>
</dbReference>
<dbReference type="PANTHER" id="PTHR30466:SF1">
    <property type="entry name" value="FMN REDUCTASE (NADH) RUTF"/>
    <property type="match status" value="1"/>
</dbReference>
<dbReference type="SUPFAM" id="SSF50475">
    <property type="entry name" value="FMN-binding split barrel"/>
    <property type="match status" value="1"/>
</dbReference>
<dbReference type="Pfam" id="PF01613">
    <property type="entry name" value="Flavin_Reduct"/>
    <property type="match status" value="1"/>
</dbReference>
<reference evidence="3 4" key="1">
    <citation type="submission" date="2019-12" db="EMBL/GenBank/DDBJ databases">
        <title>Nocardia macrotermitis sp. nov. and Nocardia aurantia sp. nov., isolated from the gut of the fungus growing-termite Macrotermes natalensis.</title>
        <authorList>
            <person name="Christine B."/>
            <person name="Rene B."/>
        </authorList>
    </citation>
    <scope>NUCLEOTIDE SEQUENCE [LARGE SCALE GENOMIC DNA]</scope>
    <source>
        <strain evidence="3 4">DSM 102126</strain>
    </source>
</reference>
<keyword evidence="1" id="KW-0560">Oxidoreductase</keyword>
<comment type="caution">
    <text evidence="3">The sequence shown here is derived from an EMBL/GenBank/DDBJ whole genome shotgun (WGS) entry which is preliminary data.</text>
</comment>
<keyword evidence="4" id="KW-1185">Reference proteome</keyword>
<dbReference type="GO" id="GO:0042602">
    <property type="term" value="F:riboflavin reductase (NADPH) activity"/>
    <property type="evidence" value="ECO:0007669"/>
    <property type="project" value="TreeGrafter"/>
</dbReference>
<dbReference type="RefSeq" id="WP_161106416.1">
    <property type="nucleotide sequence ID" value="NZ_JBHLYI010000014.1"/>
</dbReference>
<dbReference type="InterPro" id="IPR050268">
    <property type="entry name" value="NADH-dep_flavin_reductase"/>
</dbReference>